<evidence type="ECO:0000313" key="2">
    <source>
        <dbReference type="EMBL" id="KAL2635833.1"/>
    </source>
</evidence>
<dbReference type="Proteomes" id="UP001605036">
    <property type="component" value="Unassembled WGS sequence"/>
</dbReference>
<sequence>MATCSRKDLKVKVKEVKIPHLTNKNKKKLEAWDLGGLFVADWSQAHEELMKELSGHSEQKVTLPKYEYCGKPEAWTSAVWREVYNLPKASSGGYVMKGKVQFTELQLLKLMEGDKQQVKALGVCNEPTCLGPYLAHMYLHYHELHHEKMKEPKKRKAREQAVSNLETETEEEEKTKGKSPNATWIGEASESKPLDTKMAMNFNEWGVLLHNLGAL</sequence>
<comment type="caution">
    <text evidence="2">The sequence shown here is derived from an EMBL/GenBank/DDBJ whole genome shotgun (WGS) entry which is preliminary data.</text>
</comment>
<proteinExistence type="predicted"/>
<keyword evidence="3" id="KW-1185">Reference proteome</keyword>
<dbReference type="EMBL" id="JBHFFA010000003">
    <property type="protein sequence ID" value="KAL2635833.1"/>
    <property type="molecule type" value="Genomic_DNA"/>
</dbReference>
<dbReference type="AlphaFoldDB" id="A0ABD1YYQ4"/>
<feature type="region of interest" description="Disordered" evidence="1">
    <location>
        <begin position="149"/>
        <end position="190"/>
    </location>
</feature>
<reference evidence="2 3" key="1">
    <citation type="submission" date="2024-09" db="EMBL/GenBank/DDBJ databases">
        <title>Chromosome-scale assembly of Riccia fluitans.</title>
        <authorList>
            <person name="Paukszto L."/>
            <person name="Sawicki J."/>
            <person name="Karawczyk K."/>
            <person name="Piernik-Szablinska J."/>
            <person name="Szczecinska M."/>
            <person name="Mazdziarz M."/>
        </authorList>
    </citation>
    <scope>NUCLEOTIDE SEQUENCE [LARGE SCALE GENOMIC DNA]</scope>
    <source>
        <strain evidence="2">Rf_01</strain>
        <tissue evidence="2">Aerial parts of the thallus</tissue>
    </source>
</reference>
<organism evidence="2 3">
    <name type="scientific">Riccia fluitans</name>
    <dbReference type="NCBI Taxonomy" id="41844"/>
    <lineage>
        <taxon>Eukaryota</taxon>
        <taxon>Viridiplantae</taxon>
        <taxon>Streptophyta</taxon>
        <taxon>Embryophyta</taxon>
        <taxon>Marchantiophyta</taxon>
        <taxon>Marchantiopsida</taxon>
        <taxon>Marchantiidae</taxon>
        <taxon>Marchantiales</taxon>
        <taxon>Ricciaceae</taxon>
        <taxon>Riccia</taxon>
    </lineage>
</organism>
<name>A0ABD1YYQ4_9MARC</name>
<evidence type="ECO:0000256" key="1">
    <source>
        <dbReference type="SAM" id="MobiDB-lite"/>
    </source>
</evidence>
<evidence type="ECO:0000313" key="3">
    <source>
        <dbReference type="Proteomes" id="UP001605036"/>
    </source>
</evidence>
<accession>A0ABD1YYQ4</accession>
<protein>
    <submittedName>
        <fullName evidence="2">Uncharacterized protein</fullName>
    </submittedName>
</protein>
<gene>
    <name evidence="2" type="ORF">R1flu_007312</name>
</gene>